<evidence type="ECO:0000313" key="2">
    <source>
        <dbReference type="Proteomes" id="UP001160148"/>
    </source>
</evidence>
<sequence>MRNHLQVASAAFIVMHELMKIKEKKVRRKRRFWRSKLYIVNENRGANLLNSMQSDVHSFHFQNFTRMSSAGFEKIINLIGPKVIKQDTNMRQAISVTVRLAVTLRFLATGDSYSSLQYLFGISKQIISCIIPEVCMAIVEVLKEYVKVSNA</sequence>
<reference evidence="1 2" key="1">
    <citation type="submission" date="2023-01" db="EMBL/GenBank/DDBJ databases">
        <authorList>
            <person name="Whitehead M."/>
        </authorList>
    </citation>
    <scope>NUCLEOTIDE SEQUENCE [LARGE SCALE GENOMIC DNA]</scope>
</reference>
<accession>A0AAV0Y472</accession>
<dbReference type="Proteomes" id="UP001160148">
    <property type="component" value="Unassembled WGS sequence"/>
</dbReference>
<gene>
    <name evidence="1" type="ORF">MEUPH1_LOCUS27883</name>
</gene>
<protein>
    <recommendedName>
        <fullName evidence="3">Nuclease HARBI1</fullName>
    </recommendedName>
</protein>
<evidence type="ECO:0000313" key="1">
    <source>
        <dbReference type="EMBL" id="CAI6374241.1"/>
    </source>
</evidence>
<proteinExistence type="predicted"/>
<dbReference type="AlphaFoldDB" id="A0AAV0Y472"/>
<evidence type="ECO:0008006" key="3">
    <source>
        <dbReference type="Google" id="ProtNLM"/>
    </source>
</evidence>
<name>A0AAV0Y472_9HEMI</name>
<keyword evidence="2" id="KW-1185">Reference proteome</keyword>
<comment type="caution">
    <text evidence="1">The sequence shown here is derived from an EMBL/GenBank/DDBJ whole genome shotgun (WGS) entry which is preliminary data.</text>
</comment>
<dbReference type="EMBL" id="CARXXK010001181">
    <property type="protein sequence ID" value="CAI6374241.1"/>
    <property type="molecule type" value="Genomic_DNA"/>
</dbReference>
<organism evidence="1 2">
    <name type="scientific">Macrosiphum euphorbiae</name>
    <name type="common">potato aphid</name>
    <dbReference type="NCBI Taxonomy" id="13131"/>
    <lineage>
        <taxon>Eukaryota</taxon>
        <taxon>Metazoa</taxon>
        <taxon>Ecdysozoa</taxon>
        <taxon>Arthropoda</taxon>
        <taxon>Hexapoda</taxon>
        <taxon>Insecta</taxon>
        <taxon>Pterygota</taxon>
        <taxon>Neoptera</taxon>
        <taxon>Paraneoptera</taxon>
        <taxon>Hemiptera</taxon>
        <taxon>Sternorrhyncha</taxon>
        <taxon>Aphidomorpha</taxon>
        <taxon>Aphidoidea</taxon>
        <taxon>Aphididae</taxon>
        <taxon>Macrosiphini</taxon>
        <taxon>Macrosiphum</taxon>
    </lineage>
</organism>